<dbReference type="Proteomes" id="UP000813461">
    <property type="component" value="Unassembled WGS sequence"/>
</dbReference>
<proteinExistence type="predicted"/>
<keyword evidence="1" id="KW-1133">Transmembrane helix</keyword>
<keyword evidence="1" id="KW-0472">Membrane</keyword>
<sequence length="134" mass="14239">MPLNLDTTLDLLHRSASYAITSALTPRKGGGGRAGGAPKVPKPRPKVSIGKIAGIAIGAAAALIFGGVAVCWHVAFLFRQCKIRKNTKRDDRLMQIGDEEALRPEDGVSEHARREWVEAGYRGAEMGGGGYAGR</sequence>
<protein>
    <submittedName>
        <fullName evidence="2">Uncharacterized protein</fullName>
    </submittedName>
</protein>
<dbReference type="AlphaFoldDB" id="A0A8K0R5S2"/>
<organism evidence="2 3">
    <name type="scientific">Paraphoma chrysanthemicola</name>
    <dbReference type="NCBI Taxonomy" id="798071"/>
    <lineage>
        <taxon>Eukaryota</taxon>
        <taxon>Fungi</taxon>
        <taxon>Dikarya</taxon>
        <taxon>Ascomycota</taxon>
        <taxon>Pezizomycotina</taxon>
        <taxon>Dothideomycetes</taxon>
        <taxon>Pleosporomycetidae</taxon>
        <taxon>Pleosporales</taxon>
        <taxon>Pleosporineae</taxon>
        <taxon>Phaeosphaeriaceae</taxon>
        <taxon>Paraphoma</taxon>
    </lineage>
</organism>
<feature type="transmembrane region" description="Helical" evidence="1">
    <location>
        <begin position="52"/>
        <end position="78"/>
    </location>
</feature>
<accession>A0A8K0R5S2</accession>
<reference evidence="2" key="1">
    <citation type="journal article" date="2021" name="Nat. Commun.">
        <title>Genetic determinants of endophytism in the Arabidopsis root mycobiome.</title>
        <authorList>
            <person name="Mesny F."/>
            <person name="Miyauchi S."/>
            <person name="Thiergart T."/>
            <person name="Pickel B."/>
            <person name="Atanasova L."/>
            <person name="Karlsson M."/>
            <person name="Huettel B."/>
            <person name="Barry K.W."/>
            <person name="Haridas S."/>
            <person name="Chen C."/>
            <person name="Bauer D."/>
            <person name="Andreopoulos W."/>
            <person name="Pangilinan J."/>
            <person name="LaButti K."/>
            <person name="Riley R."/>
            <person name="Lipzen A."/>
            <person name="Clum A."/>
            <person name="Drula E."/>
            <person name="Henrissat B."/>
            <person name="Kohler A."/>
            <person name="Grigoriev I.V."/>
            <person name="Martin F.M."/>
            <person name="Hacquard S."/>
        </authorList>
    </citation>
    <scope>NUCLEOTIDE SEQUENCE</scope>
    <source>
        <strain evidence="2">MPI-SDFR-AT-0120</strain>
    </source>
</reference>
<gene>
    <name evidence="2" type="ORF">FB567DRAFT_580967</name>
</gene>
<evidence type="ECO:0000256" key="1">
    <source>
        <dbReference type="SAM" id="Phobius"/>
    </source>
</evidence>
<evidence type="ECO:0000313" key="2">
    <source>
        <dbReference type="EMBL" id="KAH7084420.1"/>
    </source>
</evidence>
<keyword evidence="1" id="KW-0812">Transmembrane</keyword>
<keyword evidence="3" id="KW-1185">Reference proteome</keyword>
<dbReference type="EMBL" id="JAGMVJ010000012">
    <property type="protein sequence ID" value="KAH7084420.1"/>
    <property type="molecule type" value="Genomic_DNA"/>
</dbReference>
<name>A0A8K0R5S2_9PLEO</name>
<evidence type="ECO:0000313" key="3">
    <source>
        <dbReference type="Proteomes" id="UP000813461"/>
    </source>
</evidence>
<comment type="caution">
    <text evidence="2">The sequence shown here is derived from an EMBL/GenBank/DDBJ whole genome shotgun (WGS) entry which is preliminary data.</text>
</comment>